<accession>A0A6J1X666</accession>
<reference evidence="9" key="1">
    <citation type="submission" date="2025-08" db="UniProtKB">
        <authorList>
            <consortium name="RefSeq"/>
        </authorList>
    </citation>
    <scope>IDENTIFICATION</scope>
    <source>
        <tissue evidence="9">Whole larvae</tissue>
    </source>
</reference>
<dbReference type="GeneID" id="113520548"/>
<evidence type="ECO:0000256" key="6">
    <source>
        <dbReference type="SAM" id="MobiDB-lite"/>
    </source>
</evidence>
<dbReference type="SUPFAM" id="SSF144232">
    <property type="entry name" value="HIT/MYND zinc finger-like"/>
    <property type="match status" value="1"/>
</dbReference>
<organism evidence="8 9">
    <name type="scientific">Galleria mellonella</name>
    <name type="common">Greater wax moth</name>
    <dbReference type="NCBI Taxonomy" id="7137"/>
    <lineage>
        <taxon>Eukaryota</taxon>
        <taxon>Metazoa</taxon>
        <taxon>Ecdysozoa</taxon>
        <taxon>Arthropoda</taxon>
        <taxon>Hexapoda</taxon>
        <taxon>Insecta</taxon>
        <taxon>Pterygota</taxon>
        <taxon>Neoptera</taxon>
        <taxon>Endopterygota</taxon>
        <taxon>Lepidoptera</taxon>
        <taxon>Glossata</taxon>
        <taxon>Ditrysia</taxon>
        <taxon>Pyraloidea</taxon>
        <taxon>Pyralidae</taxon>
        <taxon>Galleriinae</taxon>
        <taxon>Galleria</taxon>
    </lineage>
</organism>
<keyword evidence="8" id="KW-1185">Reference proteome</keyword>
<evidence type="ECO:0000313" key="9">
    <source>
        <dbReference type="RefSeq" id="XP_026761713.2"/>
    </source>
</evidence>
<protein>
    <submittedName>
        <fullName evidence="9">Titin-like isoform X1</fullName>
    </submittedName>
</protein>
<dbReference type="AlphaFoldDB" id="A0A6J1X666"/>
<name>A0A6J1X666_GALME</name>
<feature type="compositionally biased region" description="Low complexity" evidence="6">
    <location>
        <begin position="609"/>
        <end position="625"/>
    </location>
</feature>
<feature type="compositionally biased region" description="Basic and acidic residues" evidence="6">
    <location>
        <begin position="226"/>
        <end position="246"/>
    </location>
</feature>
<dbReference type="GO" id="GO:0008270">
    <property type="term" value="F:zinc ion binding"/>
    <property type="evidence" value="ECO:0007669"/>
    <property type="project" value="UniProtKB-KW"/>
</dbReference>
<dbReference type="KEGG" id="gmw:113520548"/>
<feature type="compositionally biased region" description="Basic and acidic residues" evidence="6">
    <location>
        <begin position="559"/>
        <end position="592"/>
    </location>
</feature>
<evidence type="ECO:0000256" key="2">
    <source>
        <dbReference type="ARBA" id="ARBA00022771"/>
    </source>
</evidence>
<feature type="coiled-coil region" evidence="5">
    <location>
        <begin position="277"/>
        <end position="304"/>
    </location>
</feature>
<feature type="region of interest" description="Disordered" evidence="6">
    <location>
        <begin position="156"/>
        <end position="246"/>
    </location>
</feature>
<feature type="region of interest" description="Disordered" evidence="6">
    <location>
        <begin position="67"/>
        <end position="140"/>
    </location>
</feature>
<proteinExistence type="predicted"/>
<keyword evidence="2 4" id="KW-0863">Zinc-finger</keyword>
<dbReference type="Pfam" id="PF01753">
    <property type="entry name" value="zf-MYND"/>
    <property type="match status" value="1"/>
</dbReference>
<feature type="compositionally biased region" description="Polar residues" evidence="6">
    <location>
        <begin position="101"/>
        <end position="117"/>
    </location>
</feature>
<dbReference type="RefSeq" id="XP_026761713.2">
    <property type="nucleotide sequence ID" value="XM_026905912.3"/>
</dbReference>
<evidence type="ECO:0000313" key="8">
    <source>
        <dbReference type="Proteomes" id="UP001652740"/>
    </source>
</evidence>
<feature type="compositionally biased region" description="Basic and acidic residues" evidence="6">
    <location>
        <begin position="171"/>
        <end position="185"/>
    </location>
</feature>
<dbReference type="Proteomes" id="UP001652740">
    <property type="component" value="Unplaced"/>
</dbReference>
<evidence type="ECO:0000256" key="3">
    <source>
        <dbReference type="ARBA" id="ARBA00022833"/>
    </source>
</evidence>
<feature type="domain" description="MYND-type" evidence="7">
    <location>
        <begin position="754"/>
        <end position="791"/>
    </location>
</feature>
<dbReference type="InterPro" id="IPR002893">
    <property type="entry name" value="Znf_MYND"/>
</dbReference>
<dbReference type="InParanoid" id="A0A6J1X666"/>
<evidence type="ECO:0000259" key="7">
    <source>
        <dbReference type="PROSITE" id="PS50865"/>
    </source>
</evidence>
<feature type="compositionally biased region" description="Low complexity" evidence="6">
    <location>
        <begin position="130"/>
        <end position="140"/>
    </location>
</feature>
<evidence type="ECO:0000256" key="1">
    <source>
        <dbReference type="ARBA" id="ARBA00022723"/>
    </source>
</evidence>
<sequence>MNDIRVTVGESLKDQAVVEVSPKTEQNSENEVDPLAIDDATVGTKDPLVDPITEEKSEKAGNVDICDDNAKEEKSSEINEENCTASNSEVVKEDVLKEDSNPQTSIVEENIQQTGPTHNEPEVVPEEAEMPPVQVEVPEPIVPDVKETIVPKAVTPEMQIKVPSPETEAPSEPKEEVKAPEKELVVTDVEMLEAPKEIPKPSQAKVTEEKVEKVESKPLPPVNGDLAKEEQATKRRSSQEIETESPLKRLCQEVEKTFPQHDTMINDYIQTATKNNIDEIQRHTEQLLSEIQTLRELAQKKEHEWNNILHLKKVKEEILLRLLRRKQVLSFEKSAEINGSDRTDPFDYLNQAKNLAIDKSDEISGLAIKQPGSTINPLLAQAQVMPVTSHFNPMAGLPPPYDKAAHMQSMPKPVFPQQMMMPGPMPGFPRDMNGQLPSSFSLPMGRQGPTKDVKSIIADYRQRNPDVTPRRGRRMKSILNPNMMNAPRPIAPKMDGMNNLNNLNMLFNSLDMNQKAMLERLQQMQAGGMPNGLSFKDVLVQFANMQQATTGLIPNRPVEMPRPDHHIRPEGAPRRRQERNHEEVHMPVKQAERLASPNPRLPPPPPYPEISLLPVTTSQETSQTQNSLLHGILTKQASPATQSYSPTLAKLLTSPERKQSAPTLPTFGQAKNCGEITITPVQPAPPDPQPEKAEEVVQLDDEESATSSPSGPGSPSGSGSGRLVIDEGGEGHAEGGEGGAEGADGEDGAEAPLCQGCRRRDAQFVCAGCANQWYCSRDCQVAAWDEHSEMCSG</sequence>
<dbReference type="PROSITE" id="PS50865">
    <property type="entry name" value="ZF_MYND_2"/>
    <property type="match status" value="1"/>
</dbReference>
<keyword evidence="3" id="KW-0862">Zinc</keyword>
<feature type="region of interest" description="Disordered" evidence="6">
    <location>
        <begin position="17"/>
        <end position="48"/>
    </location>
</feature>
<feature type="region of interest" description="Disordered" evidence="6">
    <location>
        <begin position="553"/>
        <end position="625"/>
    </location>
</feature>
<keyword evidence="5" id="KW-0175">Coiled coil</keyword>
<feature type="region of interest" description="Disordered" evidence="6">
    <location>
        <begin position="677"/>
        <end position="752"/>
    </location>
</feature>
<dbReference type="PROSITE" id="PS01360">
    <property type="entry name" value="ZF_MYND_1"/>
    <property type="match status" value="1"/>
</dbReference>
<evidence type="ECO:0000256" key="4">
    <source>
        <dbReference type="PROSITE-ProRule" id="PRU00134"/>
    </source>
</evidence>
<gene>
    <name evidence="9" type="primary">LOC113520548</name>
</gene>
<keyword evidence="1" id="KW-0479">Metal-binding</keyword>
<feature type="compositionally biased region" description="Basic and acidic residues" evidence="6">
    <location>
        <begin position="206"/>
        <end position="216"/>
    </location>
</feature>
<dbReference type="Gene3D" id="6.10.140.2220">
    <property type="match status" value="1"/>
</dbReference>
<feature type="compositionally biased region" description="Pro residues" evidence="6">
    <location>
        <begin position="599"/>
        <end position="608"/>
    </location>
</feature>
<evidence type="ECO:0000256" key="5">
    <source>
        <dbReference type="SAM" id="Coils"/>
    </source>
</evidence>
<feature type="compositionally biased region" description="Basic and acidic residues" evidence="6">
    <location>
        <begin position="90"/>
        <end position="100"/>
    </location>
</feature>
<feature type="compositionally biased region" description="Basic and acidic residues" evidence="6">
    <location>
        <begin position="68"/>
        <end position="77"/>
    </location>
</feature>